<dbReference type="PANTHER" id="PTHR34389:SF2">
    <property type="entry name" value="L-RHAMNOSE MUTAROTASE"/>
    <property type="match status" value="1"/>
</dbReference>
<dbReference type="SUPFAM" id="SSF54909">
    <property type="entry name" value="Dimeric alpha+beta barrel"/>
    <property type="match status" value="1"/>
</dbReference>
<dbReference type="EC" id="5.1.3.32" evidence="1"/>
<organism evidence="1 2">
    <name type="scientific">Arenibacter algicola</name>
    <dbReference type="NCBI Taxonomy" id="616991"/>
    <lineage>
        <taxon>Bacteria</taxon>
        <taxon>Pseudomonadati</taxon>
        <taxon>Bacteroidota</taxon>
        <taxon>Flavobacteriia</taxon>
        <taxon>Flavobacteriales</taxon>
        <taxon>Flavobacteriaceae</taxon>
        <taxon>Arenibacter</taxon>
    </lineage>
</organism>
<gene>
    <name evidence="1" type="ORF">AREALGSMS7_03052</name>
</gene>
<accession>A0A221UYY9</accession>
<dbReference type="RefSeq" id="WP_093978963.1">
    <property type="nucleotide sequence ID" value="NZ_CP022515.1"/>
</dbReference>
<sequence>MNYRAFRMKLKPGCIVEYKKRHDAIWAELENQFKAQGIYKYVILIDEETHTLFAYQETEPTTAIYPQDMGLMQKWWDYMADLMEVHPNNKPIVVPLKEMYCMKQIF</sequence>
<dbReference type="AlphaFoldDB" id="A0A221UYY9"/>
<evidence type="ECO:0000313" key="1">
    <source>
        <dbReference type="EMBL" id="ASO06483.1"/>
    </source>
</evidence>
<protein>
    <submittedName>
        <fullName evidence="1">L-rhamnose mutarotase</fullName>
        <ecNumber evidence="1">5.1.3.32</ecNumber>
    </submittedName>
</protein>
<dbReference type="Gene3D" id="3.30.70.100">
    <property type="match status" value="1"/>
</dbReference>
<reference evidence="1 2" key="1">
    <citation type="submission" date="2017-07" db="EMBL/GenBank/DDBJ databases">
        <title>Genome Sequence of Arenibacter algicola Strain SMS7 Isolated from a culture of the Diatom Skeletonema marinoi.</title>
        <authorList>
            <person name="Topel M."/>
            <person name="Pinder M.I.M."/>
            <person name="Johansson O.N."/>
            <person name="Kourtchenko O."/>
            <person name="Godhe A."/>
            <person name="Clarke A.K."/>
        </authorList>
    </citation>
    <scope>NUCLEOTIDE SEQUENCE [LARGE SCALE GENOMIC DNA]</scope>
    <source>
        <strain evidence="1 2">SMS7</strain>
    </source>
</reference>
<name>A0A221UYY9_9FLAO</name>
<dbReference type="PANTHER" id="PTHR34389">
    <property type="entry name" value="L-RHAMNOSE MUTAROTASE"/>
    <property type="match status" value="1"/>
</dbReference>
<evidence type="ECO:0000313" key="2">
    <source>
        <dbReference type="Proteomes" id="UP000204551"/>
    </source>
</evidence>
<dbReference type="Proteomes" id="UP000204551">
    <property type="component" value="Chromosome"/>
</dbReference>
<keyword evidence="1" id="KW-0413">Isomerase</keyword>
<proteinExistence type="predicted"/>
<dbReference type="InterPro" id="IPR011008">
    <property type="entry name" value="Dimeric_a/b-barrel"/>
</dbReference>
<dbReference type="GO" id="GO:0062192">
    <property type="term" value="F:L-rhamnose mutarotase activity"/>
    <property type="evidence" value="ECO:0007669"/>
    <property type="project" value="UniProtKB-EC"/>
</dbReference>
<dbReference type="EMBL" id="CP022515">
    <property type="protein sequence ID" value="ASO06483.1"/>
    <property type="molecule type" value="Genomic_DNA"/>
</dbReference>
<dbReference type="GO" id="GO:0019301">
    <property type="term" value="P:rhamnose catabolic process"/>
    <property type="evidence" value="ECO:0007669"/>
    <property type="project" value="TreeGrafter"/>
</dbReference>
<dbReference type="Pfam" id="PF05336">
    <property type="entry name" value="rhaM"/>
    <property type="match status" value="1"/>
</dbReference>
<dbReference type="KEGG" id="aalg:AREALGSMS7_03052"/>
<dbReference type="InterPro" id="IPR008000">
    <property type="entry name" value="Rham/fucose_mutarotase"/>
</dbReference>